<evidence type="ECO:0000256" key="1">
    <source>
        <dbReference type="ARBA" id="ARBA00008853"/>
    </source>
</evidence>
<dbReference type="PANTHER" id="PTHR47572">
    <property type="entry name" value="LIPOPROTEIN-RELATED"/>
    <property type="match status" value="1"/>
</dbReference>
<dbReference type="Gene3D" id="2.120.10.30">
    <property type="entry name" value="TolB, C-terminal domain"/>
    <property type="match status" value="1"/>
</dbReference>
<evidence type="ECO:0000256" key="4">
    <source>
        <dbReference type="PIRSR" id="PIRSR605511-2"/>
    </source>
</evidence>
<dbReference type="EMBL" id="AP008957">
    <property type="protein sequence ID" value="BAH35816.1"/>
    <property type="molecule type" value="Genomic_DNA"/>
</dbReference>
<keyword evidence="4" id="KW-0479">Metal-binding</keyword>
<proteinExistence type="inferred from homology"/>
<evidence type="ECO:0000313" key="7">
    <source>
        <dbReference type="Proteomes" id="UP000002204"/>
    </source>
</evidence>
<dbReference type="Pfam" id="PF08450">
    <property type="entry name" value="SGL"/>
    <property type="match status" value="1"/>
</dbReference>
<accession>C0ZQP8</accession>
<dbReference type="PANTHER" id="PTHR47572:SF4">
    <property type="entry name" value="LACTONASE DRP35"/>
    <property type="match status" value="1"/>
</dbReference>
<comment type="similarity">
    <text evidence="1">Belongs to the SMP-30/CGR1 family.</text>
</comment>
<dbReference type="SUPFAM" id="SSF63829">
    <property type="entry name" value="Calcium-dependent phosphotriesterase"/>
    <property type="match status" value="1"/>
</dbReference>
<dbReference type="GO" id="GO:0046872">
    <property type="term" value="F:metal ion binding"/>
    <property type="evidence" value="ECO:0007669"/>
    <property type="project" value="UniProtKB-KW"/>
</dbReference>
<feature type="binding site" evidence="4">
    <location>
        <position position="167"/>
    </location>
    <ligand>
        <name>a divalent metal cation</name>
        <dbReference type="ChEBI" id="CHEBI:60240"/>
    </ligand>
</feature>
<dbReference type="HOGENOM" id="CLU_036110_4_0_11"/>
<evidence type="ECO:0000259" key="5">
    <source>
        <dbReference type="Pfam" id="PF08450"/>
    </source>
</evidence>
<dbReference type="GO" id="GO:0016787">
    <property type="term" value="F:hydrolase activity"/>
    <property type="evidence" value="ECO:0007669"/>
    <property type="project" value="UniProtKB-KW"/>
</dbReference>
<dbReference type="eggNOG" id="COG3386">
    <property type="taxonomic scope" value="Bacteria"/>
</dbReference>
<dbReference type="Proteomes" id="UP000002204">
    <property type="component" value="Chromosome"/>
</dbReference>
<keyword evidence="4" id="KW-0862">Zinc</keyword>
<keyword evidence="2 6" id="KW-0378">Hydrolase</keyword>
<dbReference type="AlphaFoldDB" id="C0ZQP8"/>
<gene>
    <name evidence="6" type="ordered locus">RER_51080</name>
</gene>
<evidence type="ECO:0000313" key="6">
    <source>
        <dbReference type="EMBL" id="BAH35816.1"/>
    </source>
</evidence>
<organism evidence="6 7">
    <name type="scientific">Rhodococcus erythropolis (strain PR4 / NBRC 100887)</name>
    <dbReference type="NCBI Taxonomy" id="234621"/>
    <lineage>
        <taxon>Bacteria</taxon>
        <taxon>Bacillati</taxon>
        <taxon>Actinomycetota</taxon>
        <taxon>Actinomycetes</taxon>
        <taxon>Mycobacteriales</taxon>
        <taxon>Nocardiaceae</taxon>
        <taxon>Rhodococcus</taxon>
        <taxon>Rhodococcus erythropolis group</taxon>
    </lineage>
</organism>
<evidence type="ECO:0000256" key="3">
    <source>
        <dbReference type="PIRSR" id="PIRSR605511-1"/>
    </source>
</evidence>
<dbReference type="InterPro" id="IPR011042">
    <property type="entry name" value="6-blade_b-propeller_TolB-like"/>
</dbReference>
<feature type="binding site" evidence="4">
    <location>
        <position position="33"/>
    </location>
    <ligand>
        <name>a divalent metal cation</name>
        <dbReference type="ChEBI" id="CHEBI:60240"/>
    </ligand>
</feature>
<feature type="domain" description="SMP-30/Gluconolactonase/LRE-like region" evidence="5">
    <location>
        <begin position="33"/>
        <end position="285"/>
    </location>
</feature>
<name>C0ZQP8_RHOE4</name>
<comment type="cofactor">
    <cofactor evidence="4">
        <name>Zn(2+)</name>
        <dbReference type="ChEBI" id="CHEBI:29105"/>
    </cofactor>
    <text evidence="4">Binds 1 divalent metal cation per subunit.</text>
</comment>
<dbReference type="InterPro" id="IPR013658">
    <property type="entry name" value="SGL"/>
</dbReference>
<feature type="binding site" evidence="4">
    <location>
        <position position="228"/>
    </location>
    <ligand>
        <name>a divalent metal cation</name>
        <dbReference type="ChEBI" id="CHEBI:60240"/>
    </ligand>
</feature>
<protein>
    <submittedName>
        <fullName evidence="6">Probable lactone hydrolase</fullName>
    </submittedName>
</protein>
<reference evidence="6 7" key="2">
    <citation type="journal article" date="2006" name="Environ. Microbiol.">
        <title>Sequence analysis of three plasmids harboured in Rhodococcus erythropolis strain PR4.</title>
        <authorList>
            <person name="Sekine M."/>
            <person name="Tanikawa S."/>
            <person name="Omata S."/>
            <person name="Saito M."/>
            <person name="Fujisawa T."/>
            <person name="Tsukatani N."/>
            <person name="Tajima T."/>
            <person name="Sekigawa T."/>
            <person name="Kosugi H."/>
            <person name="Matsuo Y."/>
            <person name="Nishiko R."/>
            <person name="Imamura K."/>
            <person name="Ito M."/>
            <person name="Narita H."/>
            <person name="Tago S."/>
            <person name="Fujita N."/>
            <person name="Harayama S."/>
        </authorList>
    </citation>
    <scope>NUCLEOTIDE SEQUENCE [LARGE SCALE GENOMIC DNA]</scope>
    <source>
        <strain evidence="7">PR4 / NBRC 100887</strain>
    </source>
</reference>
<evidence type="ECO:0000256" key="2">
    <source>
        <dbReference type="ARBA" id="ARBA00022801"/>
    </source>
</evidence>
<dbReference type="InterPro" id="IPR005511">
    <property type="entry name" value="SMP-30"/>
</dbReference>
<dbReference type="InterPro" id="IPR051262">
    <property type="entry name" value="SMP-30/CGR1_Lactonase"/>
</dbReference>
<feature type="binding site" evidence="4">
    <location>
        <position position="117"/>
    </location>
    <ligand>
        <name>substrate</name>
    </ligand>
</feature>
<dbReference type="KEGG" id="rer:RER_51080"/>
<sequence>MIEWSEHTIQSPTWESLMAPEVAVVLEGYTYFECPRWHEDRIWVSDFYTYQVISAREDGTDVRVEAEIPGQPSGLGWLPDGRLLVVSMRDQKILRRESDGDLVVHADLSEYVSANVNDMLVDAQGRAYVGNFGFDLMNLAPVETADLLRVDPDGSVHVVARDLHFPNGMALTSTEDLLVDETLGNRISAFAVQPDGSLGERRDWASFGPVPGGPEMETTLAEIVVAPDGCCIDGDDSMWVADALGSRILHVDPSGKTIDEIAFDSGVFACGLGGSDGRTLFVCAAPDFNEHARKVATEGKLLSIRLEPLG</sequence>
<reference evidence="7" key="1">
    <citation type="submission" date="2005-03" db="EMBL/GenBank/DDBJ databases">
        <title>Comparison of the complete genome sequences of Rhodococcus erythropolis PR4 and Rhodococcus opacus B4.</title>
        <authorList>
            <person name="Takarada H."/>
            <person name="Sekine M."/>
            <person name="Hosoyama A."/>
            <person name="Yamada R."/>
            <person name="Fujisawa T."/>
            <person name="Omata S."/>
            <person name="Shimizu A."/>
            <person name="Tsukatani N."/>
            <person name="Tanikawa S."/>
            <person name="Fujita N."/>
            <person name="Harayama S."/>
        </authorList>
    </citation>
    <scope>NUCLEOTIDE SEQUENCE [LARGE SCALE GENOMIC DNA]</scope>
    <source>
        <strain evidence="7">PR4 / NBRC 100887</strain>
    </source>
</reference>
<feature type="binding site" evidence="4">
    <location>
        <position position="135"/>
    </location>
    <ligand>
        <name>substrate</name>
    </ligand>
</feature>
<feature type="active site" description="Proton donor/acceptor" evidence="3">
    <location>
        <position position="228"/>
    </location>
</feature>
<dbReference type="PRINTS" id="PR01790">
    <property type="entry name" value="SMP30FAMILY"/>
</dbReference>